<evidence type="ECO:0000313" key="1">
    <source>
        <dbReference type="Proteomes" id="UP000887565"/>
    </source>
</evidence>
<evidence type="ECO:0000313" key="2">
    <source>
        <dbReference type="WBParaSite" id="nRc.2.0.1.t23672-RA"/>
    </source>
</evidence>
<proteinExistence type="predicted"/>
<sequence length="71" mass="8111">MENHKVRNSCIKASYWLSFLPTCYSFPAHGPGQATVEKVSLRIENVDLNQKCKKLTWIKNPSYHGDPCSRS</sequence>
<dbReference type="Proteomes" id="UP000887565">
    <property type="component" value="Unplaced"/>
</dbReference>
<keyword evidence="1" id="KW-1185">Reference proteome</keyword>
<accession>A0A915JBY7</accession>
<dbReference type="WBParaSite" id="nRc.2.0.1.t23672-RA">
    <property type="protein sequence ID" value="nRc.2.0.1.t23672-RA"/>
    <property type="gene ID" value="nRc.2.0.1.g23672"/>
</dbReference>
<reference evidence="2" key="1">
    <citation type="submission" date="2022-11" db="UniProtKB">
        <authorList>
            <consortium name="WormBaseParasite"/>
        </authorList>
    </citation>
    <scope>IDENTIFICATION</scope>
</reference>
<name>A0A915JBY7_ROMCU</name>
<organism evidence="1 2">
    <name type="scientific">Romanomermis culicivorax</name>
    <name type="common">Nematode worm</name>
    <dbReference type="NCBI Taxonomy" id="13658"/>
    <lineage>
        <taxon>Eukaryota</taxon>
        <taxon>Metazoa</taxon>
        <taxon>Ecdysozoa</taxon>
        <taxon>Nematoda</taxon>
        <taxon>Enoplea</taxon>
        <taxon>Dorylaimia</taxon>
        <taxon>Mermithida</taxon>
        <taxon>Mermithoidea</taxon>
        <taxon>Mermithidae</taxon>
        <taxon>Romanomermis</taxon>
    </lineage>
</organism>
<dbReference type="AlphaFoldDB" id="A0A915JBY7"/>
<protein>
    <submittedName>
        <fullName evidence="2">Uncharacterized protein</fullName>
    </submittedName>
</protein>